<dbReference type="Pfam" id="PF04646">
    <property type="entry name" value="DUF604"/>
    <property type="match status" value="1"/>
</dbReference>
<dbReference type="OrthoDB" id="414175at2759"/>
<reference evidence="2 3" key="1">
    <citation type="submission" date="2017-04" db="EMBL/GenBank/DDBJ databases">
        <title>Draft genome sequence of Marssonina coronaria NL1: causal agent of apple blotch.</title>
        <authorList>
            <person name="Cheng Q."/>
        </authorList>
    </citation>
    <scope>NUCLEOTIDE SEQUENCE [LARGE SCALE GENOMIC DNA]</scope>
    <source>
        <strain evidence="2 3">NL1</strain>
    </source>
</reference>
<proteinExistence type="predicted"/>
<keyword evidence="1" id="KW-0732">Signal</keyword>
<dbReference type="InParanoid" id="A0A218Z5A7"/>
<dbReference type="STRING" id="503106.A0A218Z5A7"/>
<dbReference type="Proteomes" id="UP000242519">
    <property type="component" value="Unassembled WGS sequence"/>
</dbReference>
<comment type="caution">
    <text evidence="2">The sequence shown here is derived from an EMBL/GenBank/DDBJ whole genome shotgun (WGS) entry which is preliminary data.</text>
</comment>
<dbReference type="AlphaFoldDB" id="A0A218Z5A7"/>
<dbReference type="InterPro" id="IPR006740">
    <property type="entry name" value="DUF604"/>
</dbReference>
<name>A0A218Z5A7_9HELO</name>
<evidence type="ECO:0000256" key="1">
    <source>
        <dbReference type="SAM" id="SignalP"/>
    </source>
</evidence>
<protein>
    <submittedName>
        <fullName evidence="2">Glycosyltransferase family 31 protein</fullName>
    </submittedName>
</protein>
<feature type="signal peptide" evidence="1">
    <location>
        <begin position="1"/>
        <end position="22"/>
    </location>
</feature>
<organism evidence="2 3">
    <name type="scientific">Diplocarpon coronariae</name>
    <dbReference type="NCBI Taxonomy" id="2795749"/>
    <lineage>
        <taxon>Eukaryota</taxon>
        <taxon>Fungi</taxon>
        <taxon>Dikarya</taxon>
        <taxon>Ascomycota</taxon>
        <taxon>Pezizomycotina</taxon>
        <taxon>Leotiomycetes</taxon>
        <taxon>Helotiales</taxon>
        <taxon>Drepanopezizaceae</taxon>
        <taxon>Diplocarpon</taxon>
    </lineage>
</organism>
<evidence type="ECO:0000313" key="3">
    <source>
        <dbReference type="Proteomes" id="UP000242519"/>
    </source>
</evidence>
<accession>A0A218Z5A7</accession>
<sequence length="512" mass="57698">MDPRRSLLLVLFLAVFGAVVFVARTGRDGGHLKKVDNWIRLGAGEQEKKIEGKECLEDLKWLETYQFSYPIKYAARDIVAVAAANAERPSLSVVDEPLFDDFITVDLSKTTTTDVPSCLPPLRLEVPGVRLPPVDASNMIFGLQTTIDRLKGTVKHLTRWLPHTNARLYAIVIESEEKAADDEEMAELERDFQELGMNVSIVHPVRQVDLFAQRYFSLINVMYAARDEKTEWVITIDDDTFFPSMHGLQNLLTRYDPSKPQYIGSLSEDWWAVNHYGLMGFGGAGIMLSLPLTKIINDHRDECKENPRTTAGDVTVMDCVYRFSSVKLTHIPSLHQVDMHGDLSGFYESGREMTSLHHWKEGSATGFKLEMEKMHLVADVCDFCFLQRWQFPNELILSNGFSIASYPEGHISGQKPDGLLGTGVGASNVQKINLEEMENTWGDDINVLHSLAPTRQKMGEDQKLSYKLLDSMKLDGGKVRQVYFREGGDNDQDTVMVLNWRAADARSGKQEA</sequence>
<evidence type="ECO:0000313" key="2">
    <source>
        <dbReference type="EMBL" id="OWP03237.1"/>
    </source>
</evidence>
<dbReference type="Gene3D" id="3.90.550.50">
    <property type="match status" value="1"/>
</dbReference>
<dbReference type="EMBL" id="MZNU01000177">
    <property type="protein sequence ID" value="OWP03237.1"/>
    <property type="molecule type" value="Genomic_DNA"/>
</dbReference>
<keyword evidence="3" id="KW-1185">Reference proteome</keyword>
<feature type="chain" id="PRO_5013052857" evidence="1">
    <location>
        <begin position="23"/>
        <end position="512"/>
    </location>
</feature>
<gene>
    <name evidence="2" type="ORF">B2J93_2969</name>
</gene>
<dbReference type="PANTHER" id="PTHR10811">
    <property type="entry name" value="FRINGE-RELATED"/>
    <property type="match status" value="1"/>
</dbReference>